<keyword evidence="1" id="KW-1133">Transmembrane helix</keyword>
<comment type="caution">
    <text evidence="2">The sequence shown here is derived from an EMBL/GenBank/DDBJ whole genome shotgun (WGS) entry which is preliminary data.</text>
</comment>
<organism evidence="2 3">
    <name type="scientific">Letharia columbiana</name>
    <dbReference type="NCBI Taxonomy" id="112416"/>
    <lineage>
        <taxon>Eukaryota</taxon>
        <taxon>Fungi</taxon>
        <taxon>Dikarya</taxon>
        <taxon>Ascomycota</taxon>
        <taxon>Pezizomycotina</taxon>
        <taxon>Lecanoromycetes</taxon>
        <taxon>OSLEUM clade</taxon>
        <taxon>Lecanoromycetidae</taxon>
        <taxon>Lecanorales</taxon>
        <taxon>Lecanorineae</taxon>
        <taxon>Parmeliaceae</taxon>
        <taxon>Letharia</taxon>
    </lineage>
</organism>
<dbReference type="PANTHER" id="PTHR42085:SF2">
    <property type="entry name" value="F-BOX DOMAIN-CONTAINING PROTEIN"/>
    <property type="match status" value="1"/>
</dbReference>
<keyword evidence="3" id="KW-1185">Reference proteome</keyword>
<dbReference type="PANTHER" id="PTHR42085">
    <property type="entry name" value="F-BOX DOMAIN-CONTAINING PROTEIN"/>
    <property type="match status" value="1"/>
</dbReference>
<dbReference type="AlphaFoldDB" id="A0A8H6FPN9"/>
<name>A0A8H6FPN9_9LECA</name>
<dbReference type="GeneID" id="59291164"/>
<proteinExistence type="predicted"/>
<protein>
    <submittedName>
        <fullName evidence="2">Uncharacterized protein</fullName>
    </submittedName>
</protein>
<keyword evidence="1" id="KW-0472">Membrane</keyword>
<dbReference type="OrthoDB" id="5372935at2759"/>
<keyword evidence="1" id="KW-0812">Transmembrane</keyword>
<gene>
    <name evidence="2" type="ORF">HO173_009513</name>
</gene>
<dbReference type="Proteomes" id="UP000578531">
    <property type="component" value="Unassembled WGS sequence"/>
</dbReference>
<accession>A0A8H6FPN9</accession>
<dbReference type="EMBL" id="JACCJC010000049">
    <property type="protein sequence ID" value="KAF6232408.1"/>
    <property type="molecule type" value="Genomic_DNA"/>
</dbReference>
<dbReference type="RefSeq" id="XP_037161837.1">
    <property type="nucleotide sequence ID" value="XM_037311403.1"/>
</dbReference>
<sequence length="285" mass="31168">MNHISFPLAAYLPLHRARMPRQSTDDIELGLIINAASHANEASPTSESDPTDPCRLLTLPLELKTQIYGFVLIRSNKVTWQGEYMTGSSPPHAKAQKHICNEPQDPDHLEADDGNISALLLTCQTINREASALFYRDNDFVFKCRTPPPRPRLAHFSPSASSSTRSHTLASGLPLAFANQVFRANAEHVTFVCAKPDHPFHSCGLEGAMRDDRAGEIGRSCPALKGLVMHEPPVTFWMRSRAERWGLGFVLAVFLASVGGAVGVWIWVLVMGVSGGHGASSPRHT</sequence>
<evidence type="ECO:0000256" key="1">
    <source>
        <dbReference type="SAM" id="Phobius"/>
    </source>
</evidence>
<evidence type="ECO:0000313" key="3">
    <source>
        <dbReference type="Proteomes" id="UP000578531"/>
    </source>
</evidence>
<reference evidence="2 3" key="1">
    <citation type="journal article" date="2020" name="Genomics">
        <title>Complete, high-quality genomes from long-read metagenomic sequencing of two wolf lichen thalli reveals enigmatic genome architecture.</title>
        <authorList>
            <person name="McKenzie S.K."/>
            <person name="Walston R.F."/>
            <person name="Allen J.L."/>
        </authorList>
    </citation>
    <scope>NUCLEOTIDE SEQUENCE [LARGE SCALE GENOMIC DNA]</scope>
    <source>
        <strain evidence="2">WasteWater2</strain>
    </source>
</reference>
<feature type="transmembrane region" description="Helical" evidence="1">
    <location>
        <begin position="245"/>
        <end position="268"/>
    </location>
</feature>
<evidence type="ECO:0000313" key="2">
    <source>
        <dbReference type="EMBL" id="KAF6232408.1"/>
    </source>
</evidence>
<dbReference type="InterPro" id="IPR038883">
    <property type="entry name" value="AN11006-like"/>
</dbReference>